<dbReference type="RefSeq" id="WP_253656711.1">
    <property type="nucleotide sequence ID" value="NZ_BAAAOE010000001.1"/>
</dbReference>
<sequence>MSVAQRLDHYAKAVITATGLIVLLVANYAAVFPANWMPYINGVVTGLTIFGTWWKKNGPAVVTELDRLDGDATT</sequence>
<evidence type="ECO:0000256" key="1">
    <source>
        <dbReference type="SAM" id="Phobius"/>
    </source>
</evidence>
<evidence type="ECO:0000313" key="2">
    <source>
        <dbReference type="EMBL" id="MCP2163149.1"/>
    </source>
</evidence>
<feature type="transmembrane region" description="Helical" evidence="1">
    <location>
        <begin position="36"/>
        <end position="54"/>
    </location>
</feature>
<comment type="caution">
    <text evidence="2">The sequence shown here is derived from an EMBL/GenBank/DDBJ whole genome shotgun (WGS) entry which is preliminary data.</text>
</comment>
<dbReference type="EMBL" id="JAMTCG010000028">
    <property type="protein sequence ID" value="MCP2163149.1"/>
    <property type="molecule type" value="Genomic_DNA"/>
</dbReference>
<evidence type="ECO:0008006" key="4">
    <source>
        <dbReference type="Google" id="ProtNLM"/>
    </source>
</evidence>
<keyword evidence="1" id="KW-0472">Membrane</keyword>
<gene>
    <name evidence="2" type="ORF">LX12_004364</name>
</gene>
<proteinExistence type="predicted"/>
<keyword evidence="1" id="KW-1133">Transmembrane helix</keyword>
<evidence type="ECO:0000313" key="3">
    <source>
        <dbReference type="Proteomes" id="UP001205740"/>
    </source>
</evidence>
<feature type="transmembrane region" description="Helical" evidence="1">
    <location>
        <begin position="12"/>
        <end position="30"/>
    </location>
</feature>
<reference evidence="2 3" key="1">
    <citation type="submission" date="2022-06" db="EMBL/GenBank/DDBJ databases">
        <title>Genomic Encyclopedia of Archaeal and Bacterial Type Strains, Phase II (KMG-II): from individual species to whole genera.</title>
        <authorList>
            <person name="Goeker M."/>
        </authorList>
    </citation>
    <scope>NUCLEOTIDE SEQUENCE [LARGE SCALE GENOMIC DNA]</scope>
    <source>
        <strain evidence="2 3">DSM 45037</strain>
    </source>
</reference>
<accession>A0ABT1H8A5</accession>
<name>A0ABT1H8A5_9NOCA</name>
<keyword evidence="3" id="KW-1185">Reference proteome</keyword>
<organism evidence="2 3">
    <name type="scientific">Williamsia serinedens</name>
    <dbReference type="NCBI Taxonomy" id="391736"/>
    <lineage>
        <taxon>Bacteria</taxon>
        <taxon>Bacillati</taxon>
        <taxon>Actinomycetota</taxon>
        <taxon>Actinomycetes</taxon>
        <taxon>Mycobacteriales</taxon>
        <taxon>Nocardiaceae</taxon>
        <taxon>Williamsia</taxon>
    </lineage>
</organism>
<dbReference type="Proteomes" id="UP001205740">
    <property type="component" value="Unassembled WGS sequence"/>
</dbReference>
<protein>
    <recommendedName>
        <fullName evidence="4">Holin</fullName>
    </recommendedName>
</protein>
<keyword evidence="1" id="KW-0812">Transmembrane</keyword>